<dbReference type="PROSITE" id="PS00237">
    <property type="entry name" value="G_PROTEIN_RECEP_F1_1"/>
    <property type="match status" value="1"/>
</dbReference>
<evidence type="ECO:0000313" key="19">
    <source>
        <dbReference type="RefSeq" id="XP_013402799.1"/>
    </source>
</evidence>
<dbReference type="InterPro" id="IPR017452">
    <property type="entry name" value="GPCR_Rhodpsn_7TM"/>
</dbReference>
<evidence type="ECO:0000256" key="4">
    <source>
        <dbReference type="ARBA" id="ARBA00022692"/>
    </source>
</evidence>
<keyword evidence="5 12" id="KW-1133">Transmembrane helix</keyword>
<evidence type="ECO:0000313" key="14">
    <source>
        <dbReference type="Proteomes" id="UP000085678"/>
    </source>
</evidence>
<feature type="transmembrane region" description="Helical" evidence="12">
    <location>
        <begin position="55"/>
        <end position="83"/>
    </location>
</feature>
<dbReference type="RefSeq" id="XP_013402801.1">
    <property type="nucleotide sequence ID" value="XM_013547347.1"/>
</dbReference>
<dbReference type="GO" id="GO:0005886">
    <property type="term" value="C:plasma membrane"/>
    <property type="evidence" value="ECO:0007669"/>
    <property type="project" value="UniProtKB-SubCell"/>
</dbReference>
<comment type="similarity">
    <text evidence="2 10">Belongs to the G-protein coupled receptor 1 family.</text>
</comment>
<evidence type="ECO:0000313" key="16">
    <source>
        <dbReference type="RefSeq" id="XP_013402795.1"/>
    </source>
</evidence>
<name>A0A1S3IXU4_LINAN</name>
<dbReference type="AlphaFoldDB" id="A0A1S3IXU4"/>
<organism evidence="14 21">
    <name type="scientific">Lingula anatina</name>
    <name type="common">Brachiopod</name>
    <name type="synonym">Lingula unguis</name>
    <dbReference type="NCBI Taxonomy" id="7574"/>
    <lineage>
        <taxon>Eukaryota</taxon>
        <taxon>Metazoa</taxon>
        <taxon>Spiralia</taxon>
        <taxon>Lophotrochozoa</taxon>
        <taxon>Brachiopoda</taxon>
        <taxon>Linguliformea</taxon>
        <taxon>Lingulata</taxon>
        <taxon>Lingulida</taxon>
        <taxon>Linguloidea</taxon>
        <taxon>Lingulidae</taxon>
        <taxon>Lingula</taxon>
    </lineage>
</organism>
<evidence type="ECO:0000256" key="1">
    <source>
        <dbReference type="ARBA" id="ARBA00004651"/>
    </source>
</evidence>
<keyword evidence="6 10" id="KW-0297">G-protein coupled receptor</keyword>
<dbReference type="Pfam" id="PF00001">
    <property type="entry name" value="7tm_1"/>
    <property type="match status" value="1"/>
</dbReference>
<evidence type="ECO:0000256" key="9">
    <source>
        <dbReference type="ARBA" id="ARBA00023224"/>
    </source>
</evidence>
<feature type="transmembrane region" description="Helical" evidence="12">
    <location>
        <begin position="303"/>
        <end position="328"/>
    </location>
</feature>
<feature type="transmembrane region" description="Helical" evidence="12">
    <location>
        <begin position="133"/>
        <end position="152"/>
    </location>
</feature>
<evidence type="ECO:0000256" key="12">
    <source>
        <dbReference type="SAM" id="Phobius"/>
    </source>
</evidence>
<evidence type="ECO:0000256" key="11">
    <source>
        <dbReference type="SAM" id="MobiDB-lite"/>
    </source>
</evidence>
<keyword evidence="9 10" id="KW-0807">Transducer</keyword>
<evidence type="ECO:0000256" key="2">
    <source>
        <dbReference type="ARBA" id="ARBA00010663"/>
    </source>
</evidence>
<dbReference type="PRINTS" id="PR01012">
    <property type="entry name" value="NRPEPTIDEYR"/>
</dbReference>
<dbReference type="PANTHER" id="PTHR46925">
    <property type="entry name" value="G-PROTEIN COUPLED RECEPTOR TKR-1-RELATED"/>
    <property type="match status" value="1"/>
</dbReference>
<feature type="region of interest" description="Disordered" evidence="11">
    <location>
        <begin position="390"/>
        <end position="440"/>
    </location>
</feature>
<accession>A0A1S3IXU4</accession>
<dbReference type="RefSeq" id="XP_013402794.1">
    <property type="nucleotide sequence ID" value="XM_013547340.1"/>
</dbReference>
<dbReference type="Proteomes" id="UP000085678">
    <property type="component" value="Unplaced"/>
</dbReference>
<keyword evidence="8 10" id="KW-0675">Receptor</keyword>
<evidence type="ECO:0000256" key="8">
    <source>
        <dbReference type="ARBA" id="ARBA00023170"/>
    </source>
</evidence>
<dbReference type="PANTHER" id="PTHR46925:SF2">
    <property type="entry name" value="G-PROTEIN COUPLED RECEPTOR TKR-1-RELATED"/>
    <property type="match status" value="1"/>
</dbReference>
<dbReference type="Gene3D" id="1.20.1070.10">
    <property type="entry name" value="Rhodopsin 7-helix transmembrane proteins"/>
    <property type="match status" value="1"/>
</dbReference>
<dbReference type="KEGG" id="lak:106168320"/>
<dbReference type="CDD" id="cd15392">
    <property type="entry name" value="7tmA_PR4-like"/>
    <property type="match status" value="1"/>
</dbReference>
<dbReference type="OMA" id="QYILNYW"/>
<dbReference type="SUPFAM" id="SSF81321">
    <property type="entry name" value="Family A G protein-coupled receptor-like"/>
    <property type="match status" value="1"/>
</dbReference>
<dbReference type="RefSeq" id="XP_013402800.1">
    <property type="nucleotide sequence ID" value="XM_013547346.1"/>
</dbReference>
<sequence>MVPATAVFVNITNHITREEPNTVDGLETIGMDTTTLSGNASNNVTEIPYFIVPGYVTGILIVLYSAITVLAIGGNSLVCYVVLAYQRMRTVTNYFIVNLAVSDILMAVLCIPLTFVANILLNYWPFGALLCPIVLYVQAVSVFLSAFTLVAISVDRYVAIIYPLRKRMTSKMAVIVIANIWFLSLVVPLPTAILSKVDEDNKCYEHWHDWTQRFQYTAAIMVLQYVLPLCVLSFTYLRIGVVIWVQKIPGEALNNRDQRMAASKRKMVKMMITVVSLYAICWLPLHAITLIGDRHPGIYFYKYINLIWISIHWLAMSNSCINPIVYCWMNSKFRNGFRFALRWCPCFRIDLRRAMSDRLKSAQNGGSRRTSVRNSVALTLSNFSSYRKHSEDSPVHLANGDRRQANREERKLGCLKEYMTRRPSLESPGRSCSIADSDSR</sequence>
<dbReference type="RefSeq" id="XP_013402797.1">
    <property type="nucleotide sequence ID" value="XM_013547343.1"/>
</dbReference>
<gene>
    <name evidence="15 16 17 18 19 20 21" type="primary">LOC106168320</name>
</gene>
<evidence type="ECO:0000313" key="21">
    <source>
        <dbReference type="RefSeq" id="XP_013402801.1"/>
    </source>
</evidence>
<keyword evidence="3" id="KW-1003">Cell membrane</keyword>
<dbReference type="GO" id="GO:0004983">
    <property type="term" value="F:neuropeptide Y receptor activity"/>
    <property type="evidence" value="ECO:0007669"/>
    <property type="project" value="InterPro"/>
</dbReference>
<dbReference type="InterPro" id="IPR001681">
    <property type="entry name" value="Neurokn_rcpt"/>
</dbReference>
<feature type="compositionally biased region" description="Basic and acidic residues" evidence="11">
    <location>
        <begin position="390"/>
        <end position="424"/>
    </location>
</feature>
<comment type="subcellular location">
    <subcellularLocation>
        <location evidence="1">Cell membrane</location>
        <topology evidence="1">Multi-pass membrane protein</topology>
    </subcellularLocation>
</comment>
<dbReference type="GeneID" id="106168320"/>
<dbReference type="GO" id="GO:0004995">
    <property type="term" value="F:tachykinin receptor activity"/>
    <property type="evidence" value="ECO:0007669"/>
    <property type="project" value="InterPro"/>
</dbReference>
<evidence type="ECO:0000313" key="15">
    <source>
        <dbReference type="RefSeq" id="XP_013402794.1"/>
    </source>
</evidence>
<dbReference type="OrthoDB" id="10053194at2759"/>
<dbReference type="InterPro" id="IPR000611">
    <property type="entry name" value="NPY_rcpt"/>
</dbReference>
<evidence type="ECO:0000256" key="3">
    <source>
        <dbReference type="ARBA" id="ARBA00022475"/>
    </source>
</evidence>
<evidence type="ECO:0000256" key="10">
    <source>
        <dbReference type="RuleBase" id="RU000688"/>
    </source>
</evidence>
<keyword evidence="4 10" id="KW-0812">Transmembrane</keyword>
<feature type="transmembrane region" description="Helical" evidence="12">
    <location>
        <begin position="268"/>
        <end position="291"/>
    </location>
</feature>
<evidence type="ECO:0000256" key="6">
    <source>
        <dbReference type="ARBA" id="ARBA00023040"/>
    </source>
</evidence>
<feature type="transmembrane region" description="Helical" evidence="12">
    <location>
        <begin position="214"/>
        <end position="237"/>
    </location>
</feature>
<keyword evidence="7 12" id="KW-0472">Membrane</keyword>
<feature type="transmembrane region" description="Helical" evidence="12">
    <location>
        <begin position="173"/>
        <end position="194"/>
    </location>
</feature>
<evidence type="ECO:0000256" key="5">
    <source>
        <dbReference type="ARBA" id="ARBA00022989"/>
    </source>
</evidence>
<dbReference type="RefSeq" id="XP_013402795.1">
    <property type="nucleotide sequence ID" value="XM_013547341.1"/>
</dbReference>
<evidence type="ECO:0000313" key="20">
    <source>
        <dbReference type="RefSeq" id="XP_013402800.1"/>
    </source>
</evidence>
<evidence type="ECO:0000259" key="13">
    <source>
        <dbReference type="PROSITE" id="PS50262"/>
    </source>
</evidence>
<dbReference type="PROSITE" id="PS50262">
    <property type="entry name" value="G_PROTEIN_RECEP_F1_2"/>
    <property type="match status" value="1"/>
</dbReference>
<reference evidence="15 16" key="1">
    <citation type="submission" date="2025-04" db="UniProtKB">
        <authorList>
            <consortium name="RefSeq"/>
        </authorList>
    </citation>
    <scope>IDENTIFICATION</scope>
    <source>
        <tissue evidence="15 16">Gonads</tissue>
    </source>
</reference>
<dbReference type="PRINTS" id="PR00237">
    <property type="entry name" value="GPCRRHODOPSN"/>
</dbReference>
<evidence type="ECO:0000313" key="17">
    <source>
        <dbReference type="RefSeq" id="XP_013402796.1"/>
    </source>
</evidence>
<evidence type="ECO:0000256" key="7">
    <source>
        <dbReference type="ARBA" id="ARBA00023136"/>
    </source>
</evidence>
<proteinExistence type="inferred from homology"/>
<dbReference type="FunFam" id="1.20.1070.10:FF:000291">
    <property type="entry name" value="Predicted protein"/>
    <property type="match status" value="1"/>
</dbReference>
<dbReference type="RefSeq" id="XP_013402796.1">
    <property type="nucleotide sequence ID" value="XM_013547342.1"/>
</dbReference>
<feature type="domain" description="G-protein coupled receptors family 1 profile" evidence="13">
    <location>
        <begin position="74"/>
        <end position="326"/>
    </location>
</feature>
<protein>
    <submittedName>
        <fullName evidence="15 16">RYamide receptor</fullName>
    </submittedName>
</protein>
<dbReference type="RefSeq" id="XP_013402799.1">
    <property type="nucleotide sequence ID" value="XM_013547345.1"/>
</dbReference>
<evidence type="ECO:0000313" key="18">
    <source>
        <dbReference type="RefSeq" id="XP_013402797.1"/>
    </source>
</evidence>
<feature type="transmembrane region" description="Helical" evidence="12">
    <location>
        <begin position="95"/>
        <end position="121"/>
    </location>
</feature>
<keyword evidence="14" id="KW-1185">Reference proteome</keyword>
<dbReference type="InterPro" id="IPR000276">
    <property type="entry name" value="GPCR_Rhodpsn"/>
</dbReference>